<evidence type="ECO:0000256" key="1">
    <source>
        <dbReference type="ARBA" id="ARBA00004167"/>
    </source>
</evidence>
<protein>
    <recommendedName>
        <fullName evidence="7">DUF1279 domain-containing protein</fullName>
    </recommendedName>
</protein>
<evidence type="ECO:0000256" key="2">
    <source>
        <dbReference type="ARBA" id="ARBA00022692"/>
    </source>
</evidence>
<comment type="caution">
    <text evidence="8">The sequence shown here is derived from an EMBL/GenBank/DDBJ whole genome shotgun (WGS) entry which is preliminary data.</text>
</comment>
<accession>A0A1V9Y1D1</accession>
<keyword evidence="4" id="KW-0175">Coiled coil</keyword>
<evidence type="ECO:0000256" key="6">
    <source>
        <dbReference type="SAM" id="Phobius"/>
    </source>
</evidence>
<feature type="domain" description="DUF1279" evidence="7">
    <location>
        <begin position="20"/>
        <end position="103"/>
    </location>
</feature>
<keyword evidence="9" id="KW-1185">Reference proteome</keyword>
<reference evidence="8 9" key="1">
    <citation type="journal article" date="2017" name="Gigascience">
        <title>Draft genome of the honey bee ectoparasitic mite, Tropilaelaps mercedesae, is shaped by the parasitic life history.</title>
        <authorList>
            <person name="Dong X."/>
            <person name="Armstrong S.D."/>
            <person name="Xia D."/>
            <person name="Makepeace B.L."/>
            <person name="Darby A.C."/>
            <person name="Kadowaki T."/>
        </authorList>
    </citation>
    <scope>NUCLEOTIDE SEQUENCE [LARGE SCALE GENOMIC DNA]</scope>
    <source>
        <strain evidence="8">Wuxi-XJTLU</strain>
    </source>
</reference>
<dbReference type="STRING" id="418985.A0A1V9Y1D1"/>
<dbReference type="Pfam" id="PF06916">
    <property type="entry name" value="FAM210A-B_dom"/>
    <property type="match status" value="1"/>
</dbReference>
<evidence type="ECO:0000256" key="4">
    <source>
        <dbReference type="ARBA" id="ARBA00023054"/>
    </source>
</evidence>
<feature type="transmembrane region" description="Helical" evidence="6">
    <location>
        <begin position="28"/>
        <end position="50"/>
    </location>
</feature>
<evidence type="ECO:0000313" key="8">
    <source>
        <dbReference type="EMBL" id="OQR79544.1"/>
    </source>
</evidence>
<dbReference type="GO" id="GO:0016020">
    <property type="term" value="C:membrane"/>
    <property type="evidence" value="ECO:0007669"/>
    <property type="project" value="UniProtKB-SubCell"/>
</dbReference>
<dbReference type="Proteomes" id="UP000192247">
    <property type="component" value="Unassembled WGS sequence"/>
</dbReference>
<dbReference type="OrthoDB" id="5874039at2759"/>
<dbReference type="PANTHER" id="PTHR21377:SF1">
    <property type="entry name" value="PROTEIN FAM210A"/>
    <property type="match status" value="1"/>
</dbReference>
<comment type="subcellular location">
    <subcellularLocation>
        <location evidence="1">Membrane</location>
        <topology evidence="1">Single-pass membrane protein</topology>
    </subcellularLocation>
</comment>
<keyword evidence="5 6" id="KW-0472">Membrane</keyword>
<name>A0A1V9Y1D1_9ACAR</name>
<dbReference type="AlphaFoldDB" id="A0A1V9Y1D1"/>
<organism evidence="8 9">
    <name type="scientific">Tropilaelaps mercedesae</name>
    <dbReference type="NCBI Taxonomy" id="418985"/>
    <lineage>
        <taxon>Eukaryota</taxon>
        <taxon>Metazoa</taxon>
        <taxon>Ecdysozoa</taxon>
        <taxon>Arthropoda</taxon>
        <taxon>Chelicerata</taxon>
        <taxon>Arachnida</taxon>
        <taxon>Acari</taxon>
        <taxon>Parasitiformes</taxon>
        <taxon>Mesostigmata</taxon>
        <taxon>Gamasina</taxon>
        <taxon>Dermanyssoidea</taxon>
        <taxon>Laelapidae</taxon>
        <taxon>Tropilaelaps</taxon>
    </lineage>
</organism>
<dbReference type="EMBL" id="MNPL01000974">
    <property type="protein sequence ID" value="OQR79544.1"/>
    <property type="molecule type" value="Genomic_DNA"/>
</dbReference>
<dbReference type="GO" id="GO:0005739">
    <property type="term" value="C:mitochondrion"/>
    <property type="evidence" value="ECO:0007669"/>
    <property type="project" value="TreeGrafter"/>
</dbReference>
<dbReference type="PANTHER" id="PTHR21377">
    <property type="entry name" value="PROTEIN FAM210B, MITOCHONDRIAL"/>
    <property type="match status" value="1"/>
</dbReference>
<sequence length="141" mass="15849">MGGADDLDSDDMKNKSLFVRFKVYFKKYWYVMLPVHLVTSGMFFGAFYYLASLGLSPVPLLEHLGVPERYISHMQNTSLGYFAVALAFYKIASPLRCLTTLGLSGVTVKVLTKRGLLPSSTQVRKMVQSKVQARKTKEKRG</sequence>
<feature type="transmembrane region" description="Helical" evidence="6">
    <location>
        <begin position="70"/>
        <end position="89"/>
    </location>
</feature>
<evidence type="ECO:0000313" key="9">
    <source>
        <dbReference type="Proteomes" id="UP000192247"/>
    </source>
</evidence>
<evidence type="ECO:0000256" key="5">
    <source>
        <dbReference type="ARBA" id="ARBA00023136"/>
    </source>
</evidence>
<dbReference type="InterPro" id="IPR045866">
    <property type="entry name" value="FAM210A/B-like"/>
</dbReference>
<gene>
    <name evidence="8" type="ORF">BIW11_00135</name>
</gene>
<proteinExistence type="predicted"/>
<keyword evidence="2 6" id="KW-0812">Transmembrane</keyword>
<dbReference type="InParanoid" id="A0A1V9Y1D1"/>
<keyword evidence="3 6" id="KW-1133">Transmembrane helix</keyword>
<dbReference type="InterPro" id="IPR009688">
    <property type="entry name" value="FAM210A/B-like_dom"/>
</dbReference>
<dbReference type="FunCoup" id="A0A1V9Y1D1">
    <property type="interactions" value="337"/>
</dbReference>
<evidence type="ECO:0000256" key="3">
    <source>
        <dbReference type="ARBA" id="ARBA00022989"/>
    </source>
</evidence>
<evidence type="ECO:0000259" key="7">
    <source>
        <dbReference type="Pfam" id="PF06916"/>
    </source>
</evidence>